<sequence length="459" mass="50733">MPKKRNYAKSFKPSSLAVRSAASAPDKPQRSVNELLANLRATSAGPSAAHALQAAATTPSVPPAIREILQLPETPAPAPRRHPRQRFDASGRRLPAGPPPPRSWTSRRDACTDAASRVASLRQAGSTAGQLPGVYSPDPGSLIDLTIRSLAADWDIHRDYNKYHIYYMPAHLKAHLIRYINMSDFGPLSISELETILIPPPDDEEEPEQGHYHDASNDVIGYLDLSGAVGQSLKLKEVTDLLFPAKQQAIPIDAPSEDWDEVDVSPSPPRALLPNLTHLSLALSPDCASQASWKQLLTLSSKLSTVTHLSLAFWPEPCYTPRSRNLTVTSPQGQRVPYGGTNMYSHSIDQDWSEALLVLRHLSKNLYKLEFLDLTGCASWFRALMERLEHDYIDWAGAWGKISLLRLYSGQVLDPEPLLSQKIARAEAATIAANVERHIRSTRAGKGRFITVERDEIEY</sequence>
<dbReference type="Proteomes" id="UP000813444">
    <property type="component" value="Unassembled WGS sequence"/>
</dbReference>
<comment type="caution">
    <text evidence="2">The sequence shown here is derived from an EMBL/GenBank/DDBJ whole genome shotgun (WGS) entry which is preliminary data.</text>
</comment>
<feature type="region of interest" description="Disordered" evidence="1">
    <location>
        <begin position="71"/>
        <end position="109"/>
    </location>
</feature>
<organism evidence="2 3">
    <name type="scientific">Stachybotrys elegans</name>
    <dbReference type="NCBI Taxonomy" id="80388"/>
    <lineage>
        <taxon>Eukaryota</taxon>
        <taxon>Fungi</taxon>
        <taxon>Dikarya</taxon>
        <taxon>Ascomycota</taxon>
        <taxon>Pezizomycotina</taxon>
        <taxon>Sordariomycetes</taxon>
        <taxon>Hypocreomycetidae</taxon>
        <taxon>Hypocreales</taxon>
        <taxon>Stachybotryaceae</taxon>
        <taxon>Stachybotrys</taxon>
    </lineage>
</organism>
<name>A0A8K0WX90_9HYPO</name>
<evidence type="ECO:0008006" key="4">
    <source>
        <dbReference type="Google" id="ProtNLM"/>
    </source>
</evidence>
<accession>A0A8K0WX90</accession>
<gene>
    <name evidence="2" type="ORF">B0I35DRAFT_416928</name>
</gene>
<reference evidence="2" key="1">
    <citation type="journal article" date="2021" name="Nat. Commun.">
        <title>Genetic determinants of endophytism in the Arabidopsis root mycobiome.</title>
        <authorList>
            <person name="Mesny F."/>
            <person name="Miyauchi S."/>
            <person name="Thiergart T."/>
            <person name="Pickel B."/>
            <person name="Atanasova L."/>
            <person name="Karlsson M."/>
            <person name="Huettel B."/>
            <person name="Barry K.W."/>
            <person name="Haridas S."/>
            <person name="Chen C."/>
            <person name="Bauer D."/>
            <person name="Andreopoulos W."/>
            <person name="Pangilinan J."/>
            <person name="LaButti K."/>
            <person name="Riley R."/>
            <person name="Lipzen A."/>
            <person name="Clum A."/>
            <person name="Drula E."/>
            <person name="Henrissat B."/>
            <person name="Kohler A."/>
            <person name="Grigoriev I.V."/>
            <person name="Martin F.M."/>
            <person name="Hacquard S."/>
        </authorList>
    </citation>
    <scope>NUCLEOTIDE SEQUENCE</scope>
    <source>
        <strain evidence="2">MPI-CAGE-CH-0235</strain>
    </source>
</reference>
<feature type="region of interest" description="Disordered" evidence="1">
    <location>
        <begin position="1"/>
        <end position="30"/>
    </location>
</feature>
<evidence type="ECO:0000256" key="1">
    <source>
        <dbReference type="SAM" id="MobiDB-lite"/>
    </source>
</evidence>
<dbReference type="EMBL" id="JAGPNK010000001">
    <property type="protein sequence ID" value="KAH7328244.1"/>
    <property type="molecule type" value="Genomic_DNA"/>
</dbReference>
<proteinExistence type="predicted"/>
<keyword evidence="3" id="KW-1185">Reference proteome</keyword>
<evidence type="ECO:0000313" key="3">
    <source>
        <dbReference type="Proteomes" id="UP000813444"/>
    </source>
</evidence>
<dbReference type="AlphaFoldDB" id="A0A8K0WX90"/>
<evidence type="ECO:0000313" key="2">
    <source>
        <dbReference type="EMBL" id="KAH7328244.1"/>
    </source>
</evidence>
<protein>
    <recommendedName>
        <fullName evidence="4">Tafazzin</fullName>
    </recommendedName>
</protein>
<dbReference type="OrthoDB" id="5278911at2759"/>